<dbReference type="Proteomes" id="UP000016491">
    <property type="component" value="Unassembled WGS sequence"/>
</dbReference>
<organism evidence="2 3">
    <name type="scientific">[Clostridium] symbiosum ATCC 14940</name>
    <dbReference type="NCBI Taxonomy" id="411472"/>
    <lineage>
        <taxon>Bacteria</taxon>
        <taxon>Bacillati</taxon>
        <taxon>Bacillota</taxon>
        <taxon>Clostridia</taxon>
        <taxon>Lachnospirales</taxon>
        <taxon>Lachnospiraceae</taxon>
        <taxon>Otoolea</taxon>
    </lineage>
</organism>
<dbReference type="AlphaFoldDB" id="A0ABC9U1T2"/>
<evidence type="ECO:0000259" key="1">
    <source>
        <dbReference type="Pfam" id="PF01522"/>
    </source>
</evidence>
<dbReference type="InterPro" id="IPR011330">
    <property type="entry name" value="Glyco_hydro/deAcase_b/a-brl"/>
</dbReference>
<feature type="domain" description="NodB homology" evidence="1">
    <location>
        <begin position="28"/>
        <end position="99"/>
    </location>
</feature>
<dbReference type="InterPro" id="IPR002509">
    <property type="entry name" value="NODB_dom"/>
</dbReference>
<dbReference type="Gene3D" id="3.20.20.370">
    <property type="entry name" value="Glycoside hydrolase/deacetylase"/>
    <property type="match status" value="1"/>
</dbReference>
<accession>A0ABC9U1T2</accession>
<evidence type="ECO:0000313" key="3">
    <source>
        <dbReference type="Proteomes" id="UP000016491"/>
    </source>
</evidence>
<name>A0ABC9U1T2_CLOSY</name>
<gene>
    <name evidence="2" type="ORF">CLOSYM_01005</name>
</gene>
<dbReference type="EMBL" id="AWSU01000080">
    <property type="protein sequence ID" value="ERI79270.1"/>
    <property type="molecule type" value="Genomic_DNA"/>
</dbReference>
<protein>
    <recommendedName>
        <fullName evidence="1">NodB homology domain-containing protein</fullName>
    </recommendedName>
</protein>
<reference evidence="2 3" key="1">
    <citation type="submission" date="2013-07" db="EMBL/GenBank/DDBJ databases">
        <authorList>
            <person name="Weinstock G."/>
            <person name="Sodergren E."/>
            <person name="Wylie T."/>
            <person name="Fulton L."/>
            <person name="Fulton R."/>
            <person name="Fronick C."/>
            <person name="O'Laughlin M."/>
            <person name="Godfrey J."/>
            <person name="Miner T."/>
            <person name="Herter B."/>
            <person name="Appelbaum E."/>
            <person name="Cordes M."/>
            <person name="Lek S."/>
            <person name="Wollam A."/>
            <person name="Pepin K.H."/>
            <person name="Palsikar V.B."/>
            <person name="Mitreva M."/>
            <person name="Wilson R.K."/>
        </authorList>
    </citation>
    <scope>NUCLEOTIDE SEQUENCE [LARGE SCALE GENOMIC DNA]</scope>
    <source>
        <strain evidence="2 3">ATCC 14940</strain>
    </source>
</reference>
<dbReference type="RefSeq" id="WP_021641637.1">
    <property type="nucleotide sequence ID" value="NZ_KE992864.1"/>
</dbReference>
<comment type="caution">
    <text evidence="2">The sequence shown here is derived from an EMBL/GenBank/DDBJ whole genome shotgun (WGS) entry which is preliminary data.</text>
</comment>
<sequence>MLHLCLTFDYELFFAHTDFSEQDVLFKPTERILDLLDEYDIKATFYADTASCIRYAEFGLNDFPKSFNAQITSMRKRKHDIQLHIHPIWYNAKLEKGKWQFDNRYYRLHAFDKIHSEVDMRQIFLETKNYLESVLKEVDNNYKCVSFRAGGFCIQPEQEIFKLMEENRIIIDSSVCKGLYSNTGTHYYNFTKTPEKENWWMSSESGLCREDCNGKIFEIPIGSICKKPEKWLIVHKNPRLRREELKGKTSDAIEMSAFSCKKLLQKINDFWNHSVMMSLDSAHYKALIEMVYYYLKTYDCVNQEIYICLIGHPKLFGITNLENLKNFIEQINNQFSDAVIFNTIEQAYQENRK</sequence>
<evidence type="ECO:0000313" key="2">
    <source>
        <dbReference type="EMBL" id="ERI79270.1"/>
    </source>
</evidence>
<dbReference type="Pfam" id="PF01522">
    <property type="entry name" value="Polysacc_deac_1"/>
    <property type="match status" value="1"/>
</dbReference>
<dbReference type="SUPFAM" id="SSF88713">
    <property type="entry name" value="Glycoside hydrolase/deacetylase"/>
    <property type="match status" value="1"/>
</dbReference>
<proteinExistence type="predicted"/>